<evidence type="ECO:0000313" key="1">
    <source>
        <dbReference type="EMBL" id="MBE1559135.1"/>
    </source>
</evidence>
<reference evidence="1 2" key="1">
    <citation type="submission" date="2020-10" db="EMBL/GenBank/DDBJ databases">
        <title>Sequencing the genomes of 1000 actinobacteria strains.</title>
        <authorList>
            <person name="Klenk H.-P."/>
        </authorList>
    </citation>
    <scope>NUCLEOTIDE SEQUENCE [LARGE SCALE GENOMIC DNA]</scope>
    <source>
        <strain evidence="1 2">DSM 43748</strain>
    </source>
</reference>
<dbReference type="Gene3D" id="3.90.50.10">
    <property type="entry name" value="Photosynthetic Reaction Center, subunit H, domain 2"/>
    <property type="match status" value="1"/>
</dbReference>
<proteinExistence type="predicted"/>
<dbReference type="InterPro" id="IPR014747">
    <property type="entry name" value="Bac_photo_RC_H_C"/>
</dbReference>
<evidence type="ECO:0000313" key="2">
    <source>
        <dbReference type="Proteomes" id="UP000661607"/>
    </source>
</evidence>
<dbReference type="SUPFAM" id="SSF50346">
    <property type="entry name" value="PRC-barrel domain"/>
    <property type="match status" value="1"/>
</dbReference>
<dbReference type="InterPro" id="IPR011033">
    <property type="entry name" value="PRC_barrel-like_sf"/>
</dbReference>
<dbReference type="RefSeq" id="WP_192774453.1">
    <property type="nucleotide sequence ID" value="NZ_BAAASY010000001.1"/>
</dbReference>
<comment type="caution">
    <text evidence="1">The sequence shown here is derived from an EMBL/GenBank/DDBJ whole genome shotgun (WGS) entry which is preliminary data.</text>
</comment>
<dbReference type="Proteomes" id="UP000661607">
    <property type="component" value="Unassembled WGS sequence"/>
</dbReference>
<sequence length="135" mass="14869">MDEANNAVGDSYIVVDTGPWIFGKKVLPPASTVAGIDREKRTVFVSRSKQEIKDAPEFNEAAYEDKSYRDEVGGYYAPLPRHHVRSQAVGRSINTATRTPACAKILQKIRRTGEFDVERAQVGRVSSIVDDAASV</sequence>
<name>A0ABR9KB43_9ACTN</name>
<accession>A0ABR9KB43</accession>
<organism evidence="1 2">
    <name type="scientific">Nonomuraea africana</name>
    <dbReference type="NCBI Taxonomy" id="46171"/>
    <lineage>
        <taxon>Bacteria</taxon>
        <taxon>Bacillati</taxon>
        <taxon>Actinomycetota</taxon>
        <taxon>Actinomycetes</taxon>
        <taxon>Streptosporangiales</taxon>
        <taxon>Streptosporangiaceae</taxon>
        <taxon>Nonomuraea</taxon>
    </lineage>
</organism>
<protein>
    <submittedName>
        <fullName evidence="1">Uncharacterized protein</fullName>
    </submittedName>
</protein>
<dbReference type="EMBL" id="JADBEF010000001">
    <property type="protein sequence ID" value="MBE1559135.1"/>
    <property type="molecule type" value="Genomic_DNA"/>
</dbReference>
<gene>
    <name evidence="1" type="ORF">H4W81_001914</name>
</gene>
<keyword evidence="2" id="KW-1185">Reference proteome</keyword>